<dbReference type="GO" id="GO:0005576">
    <property type="term" value="C:extracellular region"/>
    <property type="evidence" value="ECO:0007669"/>
    <property type="project" value="TreeGrafter"/>
</dbReference>
<proteinExistence type="predicted"/>
<dbReference type="InterPro" id="IPR039295">
    <property type="entry name" value="MSB2"/>
</dbReference>
<dbReference type="GO" id="GO:0007232">
    <property type="term" value="P:osmosensory signaling pathway via Sho1 osmosensor"/>
    <property type="evidence" value="ECO:0007669"/>
    <property type="project" value="InterPro"/>
</dbReference>
<dbReference type="GO" id="GO:0009986">
    <property type="term" value="C:cell surface"/>
    <property type="evidence" value="ECO:0007669"/>
    <property type="project" value="TreeGrafter"/>
</dbReference>
<feature type="compositionally biased region" description="Low complexity" evidence="1">
    <location>
        <begin position="246"/>
        <end position="258"/>
    </location>
</feature>
<comment type="caution">
    <text evidence="3">The sequence shown here is derived from an EMBL/GenBank/DDBJ whole genome shotgun (WGS) entry which is preliminary data.</text>
</comment>
<reference evidence="3 4" key="1">
    <citation type="journal article" date="2016" name="PLoS Pathog.">
        <title>Biosynthesis of antibiotic leucinostatins in bio-control fungus Purpureocillium lilacinum and their inhibition on phytophthora revealed by genome mining.</title>
        <authorList>
            <person name="Wang G."/>
            <person name="Liu Z."/>
            <person name="Lin R."/>
            <person name="Li E."/>
            <person name="Mao Z."/>
            <person name="Ling J."/>
            <person name="Yang Y."/>
            <person name="Yin W.B."/>
            <person name="Xie B."/>
        </authorList>
    </citation>
    <scope>NUCLEOTIDE SEQUENCE [LARGE SCALE GENOMIC DNA]</scope>
    <source>
        <strain evidence="3">170</strain>
    </source>
</reference>
<dbReference type="PANTHER" id="PTHR35778">
    <property type="entry name" value="SIGNALING MUCIN HKR1-RELATED"/>
    <property type="match status" value="1"/>
</dbReference>
<feature type="compositionally biased region" description="Low complexity" evidence="1">
    <location>
        <begin position="191"/>
        <end position="200"/>
    </location>
</feature>
<dbReference type="GeneID" id="28847596"/>
<feature type="region of interest" description="Disordered" evidence="1">
    <location>
        <begin position="22"/>
        <end position="80"/>
    </location>
</feature>
<keyword evidence="2" id="KW-1133">Transmembrane helix</keyword>
<feature type="compositionally biased region" description="Polar residues" evidence="1">
    <location>
        <begin position="201"/>
        <end position="217"/>
    </location>
</feature>
<feature type="region of interest" description="Disordered" evidence="1">
    <location>
        <begin position="599"/>
        <end position="677"/>
    </location>
</feature>
<keyword evidence="2" id="KW-0812">Transmembrane</keyword>
<dbReference type="GO" id="GO:0005886">
    <property type="term" value="C:plasma membrane"/>
    <property type="evidence" value="ECO:0007669"/>
    <property type="project" value="InterPro"/>
</dbReference>
<evidence type="ECO:0000313" key="3">
    <source>
        <dbReference type="EMBL" id="OAQ67881.1"/>
    </source>
</evidence>
<feature type="transmembrane region" description="Helical" evidence="2">
    <location>
        <begin position="574"/>
        <end position="595"/>
    </location>
</feature>
<feature type="compositionally biased region" description="Low complexity" evidence="1">
    <location>
        <begin position="328"/>
        <end position="347"/>
    </location>
</feature>
<feature type="compositionally biased region" description="Polar residues" evidence="1">
    <location>
        <begin position="137"/>
        <end position="150"/>
    </location>
</feature>
<name>A0A179FRW9_METCM</name>
<protein>
    <submittedName>
        <fullName evidence="3">Basic proline-rich protein</fullName>
    </submittedName>
</protein>
<keyword evidence="2" id="KW-0472">Membrane</keyword>
<gene>
    <name evidence="3" type="ORF">VFPPC_04213</name>
</gene>
<dbReference type="GO" id="GO:0001402">
    <property type="term" value="P:signal transduction involved in filamentous growth"/>
    <property type="evidence" value="ECO:0007669"/>
    <property type="project" value="TreeGrafter"/>
</dbReference>
<organism evidence="3 4">
    <name type="scientific">Pochonia chlamydosporia 170</name>
    <dbReference type="NCBI Taxonomy" id="1380566"/>
    <lineage>
        <taxon>Eukaryota</taxon>
        <taxon>Fungi</taxon>
        <taxon>Dikarya</taxon>
        <taxon>Ascomycota</taxon>
        <taxon>Pezizomycotina</taxon>
        <taxon>Sordariomycetes</taxon>
        <taxon>Hypocreomycetidae</taxon>
        <taxon>Hypocreales</taxon>
        <taxon>Clavicipitaceae</taxon>
        <taxon>Pochonia</taxon>
    </lineage>
</organism>
<feature type="compositionally biased region" description="Polar residues" evidence="1">
    <location>
        <begin position="234"/>
        <end position="245"/>
    </location>
</feature>
<feature type="compositionally biased region" description="Low complexity" evidence="1">
    <location>
        <begin position="157"/>
        <end position="169"/>
    </location>
</feature>
<feature type="compositionally biased region" description="Low complexity" evidence="1">
    <location>
        <begin position="272"/>
        <end position="289"/>
    </location>
</feature>
<feature type="compositionally biased region" description="Low complexity" evidence="1">
    <location>
        <begin position="547"/>
        <end position="561"/>
    </location>
</feature>
<feature type="compositionally biased region" description="Gly residues" evidence="1">
    <location>
        <begin position="534"/>
        <end position="546"/>
    </location>
</feature>
<feature type="region of interest" description="Disordered" evidence="1">
    <location>
        <begin position="328"/>
        <end position="351"/>
    </location>
</feature>
<dbReference type="AlphaFoldDB" id="A0A179FRW9"/>
<feature type="compositionally biased region" description="Low complexity" evidence="1">
    <location>
        <begin position="218"/>
        <end position="233"/>
    </location>
</feature>
<dbReference type="OrthoDB" id="3366093at2759"/>
<dbReference type="KEGG" id="pchm:VFPPC_04213"/>
<feature type="compositionally biased region" description="Low complexity" evidence="1">
    <location>
        <begin position="609"/>
        <end position="618"/>
    </location>
</feature>
<feature type="compositionally biased region" description="Low complexity" evidence="1">
    <location>
        <begin position="26"/>
        <end position="47"/>
    </location>
</feature>
<dbReference type="GO" id="GO:0030427">
    <property type="term" value="C:site of polarized growth"/>
    <property type="evidence" value="ECO:0007669"/>
    <property type="project" value="TreeGrafter"/>
</dbReference>
<keyword evidence="4" id="KW-1185">Reference proteome</keyword>
<dbReference type="GO" id="GO:0031505">
    <property type="term" value="P:fungal-type cell wall organization"/>
    <property type="evidence" value="ECO:0007669"/>
    <property type="project" value="TreeGrafter"/>
</dbReference>
<dbReference type="EMBL" id="LSBJ02000003">
    <property type="protein sequence ID" value="OAQ67881.1"/>
    <property type="molecule type" value="Genomic_DNA"/>
</dbReference>
<dbReference type="RefSeq" id="XP_018144731.1">
    <property type="nucleotide sequence ID" value="XM_018283602.1"/>
</dbReference>
<feature type="compositionally biased region" description="Polar residues" evidence="1">
    <location>
        <begin position="259"/>
        <end position="271"/>
    </location>
</feature>
<dbReference type="PANTHER" id="PTHR35778:SF1">
    <property type="entry name" value="SIGNALING MUCIN HKR1-RELATED"/>
    <property type="match status" value="1"/>
</dbReference>
<evidence type="ECO:0000313" key="4">
    <source>
        <dbReference type="Proteomes" id="UP000078397"/>
    </source>
</evidence>
<feature type="region of interest" description="Disordered" evidence="1">
    <location>
        <begin position="94"/>
        <end position="289"/>
    </location>
</feature>
<dbReference type="GO" id="GO:0030010">
    <property type="term" value="P:establishment of cell polarity"/>
    <property type="evidence" value="ECO:0007669"/>
    <property type="project" value="TreeGrafter"/>
</dbReference>
<accession>A0A179FRW9</accession>
<feature type="compositionally biased region" description="Basic residues" evidence="1">
    <location>
        <begin position="599"/>
        <end position="608"/>
    </location>
</feature>
<evidence type="ECO:0000256" key="1">
    <source>
        <dbReference type="SAM" id="MobiDB-lite"/>
    </source>
</evidence>
<feature type="region of interest" description="Disordered" evidence="1">
    <location>
        <begin position="380"/>
        <end position="399"/>
    </location>
</feature>
<sequence length="677" mass="69331">MAASVVAVEHPRIYFPREIKREYHNSTITSPESSSSTPDVTTTTDPSTTKRDLLSDLISEILGTEWPPKSSTSEKPKPPVTTVIVDSTVVVGGPSSGSGLPKVTVLPTTKKTESKKKSGTRTRSSTESGIVIGPTGIVSSSPSSEPTGVTSVDPPVGNSTVSESTTTSKTGGGILDPIGTLLSSLLPIPEPTSKSTSSPEQPISQNSTTSAAPTESKSGLLPPLTSLLPIGGSTTTSDYGSLPNATSTDVPVTTTTSSGPAITNVPTTTTDIPVGNTTSTTTGTISTPTVTDIPVTNGTVSVPPTGTATTSTISGDNSTVIVVPSTTSQPTLIPTTTSETVTPSTTTDAGVTSIRPTATLTNTNNWLPTTIVIEPTTFSFSSPTASPTETTSQGLPTTIPKVINPDNPTKPAPSGTVPIQIGFTWQLNYVFVASNPTAASQIFQLLPRALSDASGVSVDKMQIYGLVPFNTQANWGYITTIANLSYPATLVDTLQMDLWTPNSAVYNNADPMVRNLTSFINIQIDLHGNINSGGAPGSGGSGGNGGNNNNNNNDAFGSGNNQGDQNSKQKATTAGIAVAAVGLSAAYGAAMFIVARRYKRKRQGHRRASSITSSPASSEMRYHGNGSPALMGGALMSRDTSTYGGAGGRDSHASGGHSARTAGISAPVATENSLGWN</sequence>
<evidence type="ECO:0000256" key="2">
    <source>
        <dbReference type="SAM" id="Phobius"/>
    </source>
</evidence>
<feature type="compositionally biased region" description="Low complexity" evidence="1">
    <location>
        <begin position="380"/>
        <end position="392"/>
    </location>
</feature>
<feature type="compositionally biased region" description="Low complexity" evidence="1">
    <location>
        <begin position="94"/>
        <end position="109"/>
    </location>
</feature>
<dbReference type="GO" id="GO:0005034">
    <property type="term" value="F:osmosensor activity"/>
    <property type="evidence" value="ECO:0007669"/>
    <property type="project" value="InterPro"/>
</dbReference>
<dbReference type="GO" id="GO:0006972">
    <property type="term" value="P:hyperosmotic response"/>
    <property type="evidence" value="ECO:0007669"/>
    <property type="project" value="TreeGrafter"/>
</dbReference>
<dbReference type="Proteomes" id="UP000078397">
    <property type="component" value="Unassembled WGS sequence"/>
</dbReference>
<feature type="region of interest" description="Disordered" evidence="1">
    <location>
        <begin position="533"/>
        <end position="568"/>
    </location>
</feature>
<dbReference type="STRING" id="1380566.A0A179FRW9"/>